<keyword evidence="3" id="KW-1185">Reference proteome</keyword>
<sequence>MTAGHAGPPDGGEGRPPGPWREHLAAVTAPGGRLHRCLYADLRQHPSAARATAPPATPDRPDRR</sequence>
<dbReference type="RefSeq" id="WP_106176776.1">
    <property type="nucleotide sequence ID" value="NZ_PVNH01000001.1"/>
</dbReference>
<evidence type="ECO:0000313" key="2">
    <source>
        <dbReference type="EMBL" id="PRX51290.1"/>
    </source>
</evidence>
<protein>
    <submittedName>
        <fullName evidence="2">Uncharacterized protein</fullName>
    </submittedName>
</protein>
<feature type="region of interest" description="Disordered" evidence="1">
    <location>
        <begin position="44"/>
        <end position="64"/>
    </location>
</feature>
<organism evidence="2 3">
    <name type="scientific">Prauserella shujinwangii</name>
    <dbReference type="NCBI Taxonomy" id="1453103"/>
    <lineage>
        <taxon>Bacteria</taxon>
        <taxon>Bacillati</taxon>
        <taxon>Actinomycetota</taxon>
        <taxon>Actinomycetes</taxon>
        <taxon>Pseudonocardiales</taxon>
        <taxon>Pseudonocardiaceae</taxon>
        <taxon>Prauserella</taxon>
    </lineage>
</organism>
<name>A0A2T0M3I6_9PSEU</name>
<gene>
    <name evidence="2" type="ORF">B0I33_101443</name>
</gene>
<evidence type="ECO:0000313" key="3">
    <source>
        <dbReference type="Proteomes" id="UP000238362"/>
    </source>
</evidence>
<dbReference type="EMBL" id="PVNH01000001">
    <property type="protein sequence ID" value="PRX51290.1"/>
    <property type="molecule type" value="Genomic_DNA"/>
</dbReference>
<accession>A0A2T0M3I6</accession>
<reference evidence="2 3" key="1">
    <citation type="submission" date="2018-03" db="EMBL/GenBank/DDBJ databases">
        <title>Genomic Encyclopedia of Type Strains, Phase III (KMG-III): the genomes of soil and plant-associated and newly described type strains.</title>
        <authorList>
            <person name="Whitman W."/>
        </authorList>
    </citation>
    <scope>NUCLEOTIDE SEQUENCE [LARGE SCALE GENOMIC DNA]</scope>
    <source>
        <strain evidence="2 3">CGMCC 4.7125</strain>
    </source>
</reference>
<feature type="region of interest" description="Disordered" evidence="1">
    <location>
        <begin position="1"/>
        <end position="24"/>
    </location>
</feature>
<dbReference type="Proteomes" id="UP000238362">
    <property type="component" value="Unassembled WGS sequence"/>
</dbReference>
<evidence type="ECO:0000256" key="1">
    <source>
        <dbReference type="SAM" id="MobiDB-lite"/>
    </source>
</evidence>
<proteinExistence type="predicted"/>
<dbReference type="AlphaFoldDB" id="A0A2T0M3I6"/>
<comment type="caution">
    <text evidence="2">The sequence shown here is derived from an EMBL/GenBank/DDBJ whole genome shotgun (WGS) entry which is preliminary data.</text>
</comment>